<evidence type="ECO:0000313" key="2">
    <source>
        <dbReference type="Proteomes" id="UP000299102"/>
    </source>
</evidence>
<dbReference type="OrthoDB" id="5353557at2759"/>
<dbReference type="AlphaFoldDB" id="A0A4C1V2E1"/>
<dbReference type="InterPro" id="IPR018490">
    <property type="entry name" value="cNMP-bd_dom_sf"/>
</dbReference>
<dbReference type="EMBL" id="BGZK01000263">
    <property type="protein sequence ID" value="GBP32679.1"/>
    <property type="molecule type" value="Genomic_DNA"/>
</dbReference>
<evidence type="ECO:0000313" key="1">
    <source>
        <dbReference type="EMBL" id="GBP32679.1"/>
    </source>
</evidence>
<sequence length="297" mass="33123">MRRMSLSRVFGRRRRRTSLAHIVSQISATVVDLVNSVINSDGISFPFFNTRPFRFPRQVDYFVLILEGRVEVTVGRENLVFESGPFTYFGVQALTQNIGVAECREAGADRISIGDCEWNQDRKQTQINSPAPLLRTRCTDALYILTTSPAHVVSTTPLQRTPCPPPAPRGCCIVACGVYVAESPVPSALGSLQNLNMDTMLRHSFVPDYSVRATTELYYLTIKRSLYLAAKRATLMEKGALGKGDTNEQIEPEVDKLLQSVNEASSMDIKKQSSTPKYLNSPFNVHPHHRMINGKVT</sequence>
<name>A0A4C1V2E1_EUMVA</name>
<dbReference type="Proteomes" id="UP000299102">
    <property type="component" value="Unassembled WGS sequence"/>
</dbReference>
<reference evidence="1 2" key="1">
    <citation type="journal article" date="2019" name="Commun. Biol.">
        <title>The bagworm genome reveals a unique fibroin gene that provides high tensile strength.</title>
        <authorList>
            <person name="Kono N."/>
            <person name="Nakamura H."/>
            <person name="Ohtoshi R."/>
            <person name="Tomita M."/>
            <person name="Numata K."/>
            <person name="Arakawa K."/>
        </authorList>
    </citation>
    <scope>NUCLEOTIDE SEQUENCE [LARGE SCALE GENOMIC DNA]</scope>
</reference>
<dbReference type="STRING" id="151549.A0A4C1V2E1"/>
<dbReference type="SUPFAM" id="SSF51206">
    <property type="entry name" value="cAMP-binding domain-like"/>
    <property type="match status" value="1"/>
</dbReference>
<protein>
    <submittedName>
        <fullName evidence="1">Metal transporter CNNM2</fullName>
    </submittedName>
</protein>
<proteinExistence type="predicted"/>
<gene>
    <name evidence="1" type="primary">CNNM2</name>
    <name evidence="1" type="ORF">EVAR_16842_1</name>
</gene>
<organism evidence="1 2">
    <name type="scientific">Eumeta variegata</name>
    <name type="common">Bagworm moth</name>
    <name type="synonym">Eumeta japonica</name>
    <dbReference type="NCBI Taxonomy" id="151549"/>
    <lineage>
        <taxon>Eukaryota</taxon>
        <taxon>Metazoa</taxon>
        <taxon>Ecdysozoa</taxon>
        <taxon>Arthropoda</taxon>
        <taxon>Hexapoda</taxon>
        <taxon>Insecta</taxon>
        <taxon>Pterygota</taxon>
        <taxon>Neoptera</taxon>
        <taxon>Endopterygota</taxon>
        <taxon>Lepidoptera</taxon>
        <taxon>Glossata</taxon>
        <taxon>Ditrysia</taxon>
        <taxon>Tineoidea</taxon>
        <taxon>Psychidae</taxon>
        <taxon>Oiketicinae</taxon>
        <taxon>Eumeta</taxon>
    </lineage>
</organism>
<keyword evidence="2" id="KW-1185">Reference proteome</keyword>
<comment type="caution">
    <text evidence="1">The sequence shown here is derived from an EMBL/GenBank/DDBJ whole genome shotgun (WGS) entry which is preliminary data.</text>
</comment>
<dbReference type="Pfam" id="PF25562">
    <property type="entry name" value="CNBH_CNNM2_C"/>
    <property type="match status" value="1"/>
</dbReference>
<accession>A0A4C1V2E1</accession>